<proteinExistence type="predicted"/>
<dbReference type="InterPro" id="IPR015424">
    <property type="entry name" value="PyrdxlP-dep_Trfase"/>
</dbReference>
<dbReference type="SUPFAM" id="SSF53383">
    <property type="entry name" value="PLP-dependent transferases"/>
    <property type="match status" value="1"/>
</dbReference>
<dbReference type="InterPro" id="IPR000192">
    <property type="entry name" value="Aminotrans_V_dom"/>
</dbReference>
<feature type="domain" description="Aminotransferase class V" evidence="2">
    <location>
        <begin position="22"/>
        <end position="336"/>
    </location>
</feature>
<organism evidence="3">
    <name type="scientific">marine metagenome</name>
    <dbReference type="NCBI Taxonomy" id="408172"/>
    <lineage>
        <taxon>unclassified sequences</taxon>
        <taxon>metagenomes</taxon>
        <taxon>ecological metagenomes</taxon>
    </lineage>
</organism>
<dbReference type="PANTHER" id="PTHR43586">
    <property type="entry name" value="CYSTEINE DESULFURASE"/>
    <property type="match status" value="1"/>
</dbReference>
<dbReference type="Gene3D" id="3.90.1150.10">
    <property type="entry name" value="Aspartate Aminotransferase, domain 1"/>
    <property type="match status" value="1"/>
</dbReference>
<feature type="non-terminal residue" evidence="3">
    <location>
        <position position="337"/>
    </location>
</feature>
<evidence type="ECO:0000259" key="2">
    <source>
        <dbReference type="Pfam" id="PF00266"/>
    </source>
</evidence>
<evidence type="ECO:0000313" key="3">
    <source>
        <dbReference type="EMBL" id="SVA85504.1"/>
    </source>
</evidence>
<sequence length="337" mass="36782">MRPLTSKNDFPSKDDFIYLNAANVALMYDGARQAIIDWTQDLAENGSNNFDEIAEANVFESLRYFTAQLFNSDPEDISIGSSTTELLGSLAWAIAPGADKNVVSTNIVFPSTVYPWQRVARSTGCSIRLVKEQNNLVLEDDIIGSIDKNTSVVCISHVEYGNGQCFDLETLCSAAHEMGALLIVDATQSAGAIPINVNDCSIDAVISGGYKWLCGPFGAAVMYLAPHLQDKLEPGLVGFRSNKDIWDLNAERIDYPDSAKRFEFSTMAYGNALGLARSIEYLAQMGIDNIFEYNLLLADILVEGLRKRSANITSPLSGKYRSPIVTATFDGIDPSSL</sequence>
<gene>
    <name evidence="3" type="ORF">METZ01_LOCUS138358</name>
</gene>
<protein>
    <recommendedName>
        <fullName evidence="2">Aminotransferase class V domain-containing protein</fullName>
    </recommendedName>
</protein>
<keyword evidence="1" id="KW-0663">Pyridoxal phosphate</keyword>
<reference evidence="3" key="1">
    <citation type="submission" date="2018-05" db="EMBL/GenBank/DDBJ databases">
        <authorList>
            <person name="Lanie J.A."/>
            <person name="Ng W.-L."/>
            <person name="Kazmierczak K.M."/>
            <person name="Andrzejewski T.M."/>
            <person name="Davidsen T.M."/>
            <person name="Wayne K.J."/>
            <person name="Tettelin H."/>
            <person name="Glass J.I."/>
            <person name="Rusch D."/>
            <person name="Podicherti R."/>
            <person name="Tsui H.-C.T."/>
            <person name="Winkler M.E."/>
        </authorList>
    </citation>
    <scope>NUCLEOTIDE SEQUENCE</scope>
</reference>
<dbReference type="InterPro" id="IPR015421">
    <property type="entry name" value="PyrdxlP-dep_Trfase_major"/>
</dbReference>
<dbReference type="PANTHER" id="PTHR43586:SF8">
    <property type="entry name" value="CYSTEINE DESULFURASE 1, CHLOROPLASTIC"/>
    <property type="match status" value="1"/>
</dbReference>
<dbReference type="InterPro" id="IPR015422">
    <property type="entry name" value="PyrdxlP-dep_Trfase_small"/>
</dbReference>
<dbReference type="AlphaFoldDB" id="A0A381Z8Q6"/>
<dbReference type="Gene3D" id="3.40.640.10">
    <property type="entry name" value="Type I PLP-dependent aspartate aminotransferase-like (Major domain)"/>
    <property type="match status" value="1"/>
</dbReference>
<dbReference type="EMBL" id="UINC01020339">
    <property type="protein sequence ID" value="SVA85504.1"/>
    <property type="molecule type" value="Genomic_DNA"/>
</dbReference>
<accession>A0A381Z8Q6</accession>
<dbReference type="Pfam" id="PF00266">
    <property type="entry name" value="Aminotran_5"/>
    <property type="match status" value="1"/>
</dbReference>
<name>A0A381Z8Q6_9ZZZZ</name>
<evidence type="ECO:0000256" key="1">
    <source>
        <dbReference type="ARBA" id="ARBA00022898"/>
    </source>
</evidence>